<sequence length="114" mass="12981">MEVEKPSGGAAAAVEKTDLLDHQLHNTRHHRRLWRSFDHAPLLHPPRQEDLVFQLAGNRVMACNPHSPHRLIHAPPQGQPRGEAHPHEAPPVRGGARHRNPNRLRRLPVRVRRG</sequence>
<dbReference type="AlphaFoldDB" id="A0AAW2UE88"/>
<protein>
    <submittedName>
        <fullName evidence="2">Uncharacterized protein</fullName>
    </submittedName>
</protein>
<reference evidence="2" key="1">
    <citation type="submission" date="2020-06" db="EMBL/GenBank/DDBJ databases">
        <authorList>
            <person name="Li T."/>
            <person name="Hu X."/>
            <person name="Zhang T."/>
            <person name="Song X."/>
            <person name="Zhang H."/>
            <person name="Dai N."/>
            <person name="Sheng W."/>
            <person name="Hou X."/>
            <person name="Wei L."/>
        </authorList>
    </citation>
    <scope>NUCLEOTIDE SEQUENCE</scope>
    <source>
        <strain evidence="2">KEN1</strain>
        <tissue evidence="2">Leaf</tissue>
    </source>
</reference>
<name>A0AAW2UE88_9LAMI</name>
<gene>
    <name evidence="2" type="ORF">Slati_3356100</name>
</gene>
<reference evidence="2" key="2">
    <citation type="journal article" date="2024" name="Plant">
        <title>Genomic evolution and insights into agronomic trait innovations of Sesamum species.</title>
        <authorList>
            <person name="Miao H."/>
            <person name="Wang L."/>
            <person name="Qu L."/>
            <person name="Liu H."/>
            <person name="Sun Y."/>
            <person name="Le M."/>
            <person name="Wang Q."/>
            <person name="Wei S."/>
            <person name="Zheng Y."/>
            <person name="Lin W."/>
            <person name="Duan Y."/>
            <person name="Cao H."/>
            <person name="Xiong S."/>
            <person name="Wang X."/>
            <person name="Wei L."/>
            <person name="Li C."/>
            <person name="Ma Q."/>
            <person name="Ju M."/>
            <person name="Zhao R."/>
            <person name="Li G."/>
            <person name="Mu C."/>
            <person name="Tian Q."/>
            <person name="Mei H."/>
            <person name="Zhang T."/>
            <person name="Gao T."/>
            <person name="Zhang H."/>
        </authorList>
    </citation>
    <scope>NUCLEOTIDE SEQUENCE</scope>
    <source>
        <strain evidence="2">KEN1</strain>
    </source>
</reference>
<feature type="compositionally biased region" description="Basic residues" evidence="1">
    <location>
        <begin position="95"/>
        <end position="114"/>
    </location>
</feature>
<evidence type="ECO:0000313" key="2">
    <source>
        <dbReference type="EMBL" id="KAL0415242.1"/>
    </source>
</evidence>
<accession>A0AAW2UE88</accession>
<evidence type="ECO:0000256" key="1">
    <source>
        <dbReference type="SAM" id="MobiDB-lite"/>
    </source>
</evidence>
<dbReference type="EMBL" id="JACGWN010000012">
    <property type="protein sequence ID" value="KAL0415242.1"/>
    <property type="molecule type" value="Genomic_DNA"/>
</dbReference>
<proteinExistence type="predicted"/>
<organism evidence="2">
    <name type="scientific">Sesamum latifolium</name>
    <dbReference type="NCBI Taxonomy" id="2727402"/>
    <lineage>
        <taxon>Eukaryota</taxon>
        <taxon>Viridiplantae</taxon>
        <taxon>Streptophyta</taxon>
        <taxon>Embryophyta</taxon>
        <taxon>Tracheophyta</taxon>
        <taxon>Spermatophyta</taxon>
        <taxon>Magnoliopsida</taxon>
        <taxon>eudicotyledons</taxon>
        <taxon>Gunneridae</taxon>
        <taxon>Pentapetalae</taxon>
        <taxon>asterids</taxon>
        <taxon>lamiids</taxon>
        <taxon>Lamiales</taxon>
        <taxon>Pedaliaceae</taxon>
        <taxon>Sesamum</taxon>
    </lineage>
</organism>
<feature type="region of interest" description="Disordered" evidence="1">
    <location>
        <begin position="66"/>
        <end position="114"/>
    </location>
</feature>
<comment type="caution">
    <text evidence="2">The sequence shown here is derived from an EMBL/GenBank/DDBJ whole genome shotgun (WGS) entry which is preliminary data.</text>
</comment>